<organism evidence="3 4">
    <name type="scientific">Tigriopus californicus</name>
    <name type="common">Marine copepod</name>
    <dbReference type="NCBI Taxonomy" id="6832"/>
    <lineage>
        <taxon>Eukaryota</taxon>
        <taxon>Metazoa</taxon>
        <taxon>Ecdysozoa</taxon>
        <taxon>Arthropoda</taxon>
        <taxon>Crustacea</taxon>
        <taxon>Multicrustacea</taxon>
        <taxon>Hexanauplia</taxon>
        <taxon>Copepoda</taxon>
        <taxon>Harpacticoida</taxon>
        <taxon>Harpacticidae</taxon>
        <taxon>Tigriopus</taxon>
    </lineage>
</organism>
<name>A0A553NPY9_TIGCA</name>
<comment type="caution">
    <text evidence="3">The sequence shown here is derived from an EMBL/GenBank/DDBJ whole genome shotgun (WGS) entry which is preliminary data.</text>
</comment>
<evidence type="ECO:0000313" key="3">
    <source>
        <dbReference type="EMBL" id="TRY67477.1"/>
    </source>
</evidence>
<protein>
    <recommendedName>
        <fullName evidence="2">Ubiquitin-like domain-containing protein</fullName>
    </recommendedName>
</protein>
<proteinExistence type="inferred from homology"/>
<gene>
    <name evidence="3" type="ORF">TCAL_05960</name>
</gene>
<dbReference type="PANTHER" id="PTHR10562">
    <property type="entry name" value="SMALL UBIQUITIN-RELATED MODIFIER"/>
    <property type="match status" value="1"/>
</dbReference>
<dbReference type="OMA" id="HQTSGAR"/>
<comment type="similarity">
    <text evidence="1">Belongs to the ubiquitin family. SUMO subfamily.</text>
</comment>
<dbReference type="SUPFAM" id="SSF54236">
    <property type="entry name" value="Ubiquitin-like"/>
    <property type="match status" value="1"/>
</dbReference>
<reference evidence="3 4" key="1">
    <citation type="journal article" date="2018" name="Nat. Ecol. Evol.">
        <title>Genomic signatures of mitonuclear coevolution across populations of Tigriopus californicus.</title>
        <authorList>
            <person name="Barreto F.S."/>
            <person name="Watson E.T."/>
            <person name="Lima T.G."/>
            <person name="Willett C.S."/>
            <person name="Edmands S."/>
            <person name="Li W."/>
            <person name="Burton R.S."/>
        </authorList>
    </citation>
    <scope>NUCLEOTIDE SEQUENCE [LARGE SCALE GENOMIC DNA]</scope>
    <source>
        <strain evidence="3 4">San Diego</strain>
    </source>
</reference>
<dbReference type="Pfam" id="PF11976">
    <property type="entry name" value="Rad60-SLD"/>
    <property type="match status" value="1"/>
</dbReference>
<keyword evidence="4" id="KW-1185">Reference proteome</keyword>
<dbReference type="InterPro" id="IPR000626">
    <property type="entry name" value="Ubiquitin-like_dom"/>
</dbReference>
<dbReference type="AlphaFoldDB" id="A0A553NPY9"/>
<dbReference type="EMBL" id="VCGU01000011">
    <property type="protein sequence ID" value="TRY67477.1"/>
    <property type="molecule type" value="Genomic_DNA"/>
</dbReference>
<feature type="domain" description="Ubiquitin-like" evidence="2">
    <location>
        <begin position="37"/>
        <end position="112"/>
    </location>
</feature>
<dbReference type="STRING" id="6832.A0A553NPY9"/>
<dbReference type="Proteomes" id="UP000318571">
    <property type="component" value="Chromosome 4"/>
</dbReference>
<dbReference type="InterPro" id="IPR029071">
    <property type="entry name" value="Ubiquitin-like_domsf"/>
</dbReference>
<accession>A0A553NPY9</accession>
<evidence type="ECO:0000259" key="2">
    <source>
        <dbReference type="PROSITE" id="PS50053"/>
    </source>
</evidence>
<evidence type="ECO:0000313" key="4">
    <source>
        <dbReference type="Proteomes" id="UP000318571"/>
    </source>
</evidence>
<dbReference type="PROSITE" id="PS50053">
    <property type="entry name" value="UBIQUITIN_2"/>
    <property type="match status" value="1"/>
</dbReference>
<dbReference type="InterPro" id="IPR022617">
    <property type="entry name" value="Rad60/SUMO-like_dom"/>
</dbReference>
<evidence type="ECO:0000256" key="1">
    <source>
        <dbReference type="ARBA" id="ARBA00009185"/>
    </source>
</evidence>
<dbReference type="Gene3D" id="3.10.20.90">
    <property type="entry name" value="Phosphatidylinositol 3-kinase Catalytic Subunit, Chain A, domain 1"/>
    <property type="match status" value="1"/>
</dbReference>
<sequence>MDKKSDFSVLLNLDDCVKAESDPKPVIPQLKKESDKVRLSVAMDGGPRIEFKTKTSNPLKKIMTTYCREAKVNVEDVRFFMDGQRLKFLDTPEEAALTDGDVIEVYPEQDGGL</sequence>